<evidence type="ECO:0000313" key="2">
    <source>
        <dbReference type="EMBL" id="PRR77992.1"/>
    </source>
</evidence>
<protein>
    <submittedName>
        <fullName evidence="2">Uncharacterized protein</fullName>
    </submittedName>
</protein>
<name>A0A2T0B286_9CLOT</name>
<dbReference type="Proteomes" id="UP000239706">
    <property type="component" value="Unassembled WGS sequence"/>
</dbReference>
<feature type="coiled-coil region" evidence="1">
    <location>
        <begin position="9"/>
        <end position="36"/>
    </location>
</feature>
<comment type="caution">
    <text evidence="2">The sequence shown here is derived from an EMBL/GenBank/DDBJ whole genome shotgun (WGS) entry which is preliminary data.</text>
</comment>
<dbReference type="AlphaFoldDB" id="A0A2T0B286"/>
<reference evidence="2 3" key="1">
    <citation type="submission" date="2018-03" db="EMBL/GenBank/DDBJ databases">
        <title>Genome sequence of Clostridium liquoris DSM 100320.</title>
        <authorList>
            <person name="Poehlein A."/>
            <person name="Daniel R."/>
        </authorList>
    </citation>
    <scope>NUCLEOTIDE SEQUENCE [LARGE SCALE GENOMIC DNA]</scope>
    <source>
        <strain evidence="2 3">DSM 100320</strain>
    </source>
</reference>
<dbReference type="Gene3D" id="2.30.110.10">
    <property type="entry name" value="Electron Transport, Fmn-binding Protein, Chain A"/>
    <property type="match status" value="1"/>
</dbReference>
<keyword evidence="1" id="KW-0175">Coiled coil</keyword>
<evidence type="ECO:0000313" key="3">
    <source>
        <dbReference type="Proteomes" id="UP000239706"/>
    </source>
</evidence>
<organism evidence="2 3">
    <name type="scientific">Clostridium liquoris</name>
    <dbReference type="NCBI Taxonomy" id="1289519"/>
    <lineage>
        <taxon>Bacteria</taxon>
        <taxon>Bacillati</taxon>
        <taxon>Bacillota</taxon>
        <taxon>Clostridia</taxon>
        <taxon>Eubacteriales</taxon>
        <taxon>Clostridiaceae</taxon>
        <taxon>Clostridium</taxon>
    </lineage>
</organism>
<dbReference type="InterPro" id="IPR012349">
    <property type="entry name" value="Split_barrel_FMN-bd"/>
</dbReference>
<keyword evidence="3" id="KW-1185">Reference proteome</keyword>
<sequence length="54" mass="6261">MEVFGGEKHKALSALIDKYSKQYKEAREEYIRAASNRVKIIKVNIEHISGKARR</sequence>
<dbReference type="SUPFAM" id="SSF50475">
    <property type="entry name" value="FMN-binding split barrel"/>
    <property type="match status" value="1"/>
</dbReference>
<dbReference type="EMBL" id="PVXO01000054">
    <property type="protein sequence ID" value="PRR77992.1"/>
    <property type="molecule type" value="Genomic_DNA"/>
</dbReference>
<proteinExistence type="predicted"/>
<dbReference type="RefSeq" id="WP_423236800.1">
    <property type="nucleotide sequence ID" value="NZ_PVXO01000054.1"/>
</dbReference>
<evidence type="ECO:0000256" key="1">
    <source>
        <dbReference type="SAM" id="Coils"/>
    </source>
</evidence>
<gene>
    <name evidence="2" type="ORF">CLLI_20870</name>
</gene>
<accession>A0A2T0B286</accession>